<keyword evidence="2" id="KW-0472">Membrane</keyword>
<evidence type="ECO:0000313" key="4">
    <source>
        <dbReference type="Proteomes" id="UP000633619"/>
    </source>
</evidence>
<reference evidence="3 4" key="1">
    <citation type="submission" date="2020-12" db="EMBL/GenBank/DDBJ databases">
        <title>WGS of Thermoactinomyces spp.</title>
        <authorList>
            <person name="Cheng K."/>
        </authorList>
    </citation>
    <scope>NUCLEOTIDE SEQUENCE [LARGE SCALE GENOMIC DNA]</scope>
    <source>
        <strain evidence="4">CICC 10671\DSM 43846</strain>
    </source>
</reference>
<feature type="transmembrane region" description="Helical" evidence="2">
    <location>
        <begin position="100"/>
        <end position="123"/>
    </location>
</feature>
<protein>
    <submittedName>
        <fullName evidence="3">Uncharacterized protein</fullName>
    </submittedName>
</protein>
<name>A0A8I1ADH9_THEIN</name>
<dbReference type="AlphaFoldDB" id="A0A8I1ADH9"/>
<proteinExistence type="predicted"/>
<accession>A0A8I1ADH9</accession>
<evidence type="ECO:0000256" key="2">
    <source>
        <dbReference type="SAM" id="Phobius"/>
    </source>
</evidence>
<comment type="caution">
    <text evidence="3">The sequence shown here is derived from an EMBL/GenBank/DDBJ whole genome shotgun (WGS) entry which is preliminary data.</text>
</comment>
<keyword evidence="2" id="KW-1133">Transmembrane helix</keyword>
<dbReference type="RefSeq" id="WP_181729178.1">
    <property type="nucleotide sequence ID" value="NZ_JACEIR010000001.1"/>
</dbReference>
<feature type="region of interest" description="Disordered" evidence="1">
    <location>
        <begin position="126"/>
        <end position="221"/>
    </location>
</feature>
<feature type="transmembrane region" description="Helical" evidence="2">
    <location>
        <begin position="44"/>
        <end position="65"/>
    </location>
</feature>
<gene>
    <name evidence="3" type="ORF">I8U20_01815</name>
</gene>
<organism evidence="3 4">
    <name type="scientific">Thermoactinomyces intermedius</name>
    <dbReference type="NCBI Taxonomy" id="2024"/>
    <lineage>
        <taxon>Bacteria</taxon>
        <taxon>Bacillati</taxon>
        <taxon>Bacillota</taxon>
        <taxon>Bacilli</taxon>
        <taxon>Bacillales</taxon>
        <taxon>Thermoactinomycetaceae</taxon>
        <taxon>Thermoactinomyces</taxon>
    </lineage>
</organism>
<dbReference type="EMBL" id="JAECVW010000001">
    <property type="protein sequence ID" value="MBH8594063.1"/>
    <property type="molecule type" value="Genomic_DNA"/>
</dbReference>
<dbReference type="Proteomes" id="UP000633619">
    <property type="component" value="Unassembled WGS sequence"/>
</dbReference>
<feature type="transmembrane region" description="Helical" evidence="2">
    <location>
        <begin position="72"/>
        <end position="88"/>
    </location>
</feature>
<evidence type="ECO:0000313" key="3">
    <source>
        <dbReference type="EMBL" id="MBH8594063.1"/>
    </source>
</evidence>
<evidence type="ECO:0000256" key="1">
    <source>
        <dbReference type="SAM" id="MobiDB-lite"/>
    </source>
</evidence>
<keyword evidence="2" id="KW-0812">Transmembrane</keyword>
<keyword evidence="4" id="KW-1185">Reference proteome</keyword>
<feature type="compositionally biased region" description="Basic and acidic residues" evidence="1">
    <location>
        <begin position="126"/>
        <end position="135"/>
    </location>
</feature>
<sequence>MRVFLMLMNILLGGFVFVLMLILSYSHTADFFARGGYTGTYAHLGAVGCETLFFLSNMNIIICALTGRKVPIPIRIASVISALVIGYSNVSSGFPNGGEAIAIGVLIFVIGFVAELVVSAAIISGNRDEKDKQAEQPEQEVQGAQPEHEQGDDEDGAHAQAEQGEAEQRAPEQEQHAQPEHEQSKAEPEQNETAQPERKEKAERQRKRTVKMNYIDNGYGRVTPENYEKIKEAALQYKAEHGKLPGRPTLMKLTGCPQRQVDAVKKELEDKLRTAS</sequence>
<feature type="compositionally biased region" description="Basic and acidic residues" evidence="1">
    <location>
        <begin position="166"/>
        <end position="188"/>
    </location>
</feature>